<keyword evidence="3 6" id="KW-0812">Transmembrane</keyword>
<dbReference type="EMBL" id="JAOUSE010000034">
    <property type="protein sequence ID" value="MCU9594971.1"/>
    <property type="molecule type" value="Genomic_DNA"/>
</dbReference>
<evidence type="ECO:0000256" key="3">
    <source>
        <dbReference type="ARBA" id="ARBA00022692"/>
    </source>
</evidence>
<evidence type="ECO:0000313" key="9">
    <source>
        <dbReference type="Proteomes" id="UP001208656"/>
    </source>
</evidence>
<keyword evidence="2" id="KW-1003">Cell membrane</keyword>
<dbReference type="PANTHER" id="PTHR33545">
    <property type="entry name" value="UPF0750 MEMBRANE PROTEIN YITT-RELATED"/>
    <property type="match status" value="1"/>
</dbReference>
<dbReference type="Gene3D" id="3.30.70.120">
    <property type="match status" value="1"/>
</dbReference>
<keyword evidence="4 6" id="KW-1133">Transmembrane helix</keyword>
<dbReference type="InterPro" id="IPR015867">
    <property type="entry name" value="N-reg_PII/ATP_PRibTrfase_C"/>
</dbReference>
<reference evidence="8 9" key="1">
    <citation type="submission" date="2022-10" db="EMBL/GenBank/DDBJ databases">
        <title>Description of Fervidibacillus gen. nov. in the family Fervidibacillaceae fam. nov. with two species, Fervidibacillus albus sp. nov., and Fervidibacillus halotolerans sp. nov., isolated from tidal flat sediments.</title>
        <authorList>
            <person name="Kwon K.K."/>
            <person name="Yang S.-H."/>
        </authorList>
    </citation>
    <scope>NUCLEOTIDE SEQUENCE [LARGE SCALE GENOMIC DNA]</scope>
    <source>
        <strain evidence="8 9">DSM 23332</strain>
    </source>
</reference>
<dbReference type="PIRSF" id="PIRSF006483">
    <property type="entry name" value="Membrane_protein_YitT"/>
    <property type="match status" value="1"/>
</dbReference>
<dbReference type="CDD" id="cd16380">
    <property type="entry name" value="YitT_C"/>
    <property type="match status" value="1"/>
</dbReference>
<dbReference type="Proteomes" id="UP001208656">
    <property type="component" value="Unassembled WGS sequence"/>
</dbReference>
<evidence type="ECO:0000259" key="7">
    <source>
        <dbReference type="Pfam" id="PF10035"/>
    </source>
</evidence>
<evidence type="ECO:0000256" key="5">
    <source>
        <dbReference type="ARBA" id="ARBA00023136"/>
    </source>
</evidence>
<evidence type="ECO:0000256" key="4">
    <source>
        <dbReference type="ARBA" id="ARBA00022989"/>
    </source>
</evidence>
<comment type="caution">
    <text evidence="8">The sequence shown here is derived from an EMBL/GenBank/DDBJ whole genome shotgun (WGS) entry which is preliminary data.</text>
</comment>
<evidence type="ECO:0000256" key="1">
    <source>
        <dbReference type="ARBA" id="ARBA00004651"/>
    </source>
</evidence>
<keyword evidence="9" id="KW-1185">Reference proteome</keyword>
<name>A0ABT2WHN7_9BACI</name>
<feature type="transmembrane region" description="Helical" evidence="6">
    <location>
        <begin position="110"/>
        <end position="132"/>
    </location>
</feature>
<dbReference type="Pfam" id="PF10035">
    <property type="entry name" value="DUF2179"/>
    <property type="match status" value="1"/>
</dbReference>
<feature type="transmembrane region" description="Helical" evidence="6">
    <location>
        <begin position="83"/>
        <end position="104"/>
    </location>
</feature>
<evidence type="ECO:0000256" key="2">
    <source>
        <dbReference type="ARBA" id="ARBA00022475"/>
    </source>
</evidence>
<dbReference type="InterPro" id="IPR003740">
    <property type="entry name" value="YitT"/>
</dbReference>
<feature type="transmembrane region" description="Helical" evidence="6">
    <location>
        <begin position="12"/>
        <end position="34"/>
    </location>
</feature>
<dbReference type="Pfam" id="PF02588">
    <property type="entry name" value="YitT_membrane"/>
    <property type="match status" value="1"/>
</dbReference>
<protein>
    <submittedName>
        <fullName evidence="8">YitT family protein</fullName>
    </submittedName>
</protein>
<sequence>MVLVLTNVKKLLAVIIGAFIFAISMNFFIIPAGVYSSGFAGLSQLLARIFGDFFNIHISVGIWLLLLNIPVALLGWTKVSKSFTLYSFVSVIFSSLFLNLLPIVTLSEDILLNAVFGGVLSGIGVGITLRFGASTGGMDIIVVYLSYLVEESLGKYNFILNSFIIIAAGFLYGWEKSLYTLVVLFTVSKVIDIIHTQSQKLTAMIVTKNSKEVRKAIINRLKRGATVIQAHGAFSDEGKEMLLTVISRYELFELRKIISEIDPKAFTNIVKTETVIGQFRKIDS</sequence>
<comment type="subcellular location">
    <subcellularLocation>
        <location evidence="1">Cell membrane</location>
        <topology evidence="1">Multi-pass membrane protein</topology>
    </subcellularLocation>
</comment>
<dbReference type="InterPro" id="IPR019264">
    <property type="entry name" value="DUF2179"/>
</dbReference>
<feature type="transmembrane region" description="Helical" evidence="6">
    <location>
        <begin position="153"/>
        <end position="172"/>
    </location>
</feature>
<accession>A0ABT2WHN7</accession>
<proteinExistence type="predicted"/>
<evidence type="ECO:0000256" key="6">
    <source>
        <dbReference type="SAM" id="Phobius"/>
    </source>
</evidence>
<feature type="transmembrane region" description="Helical" evidence="6">
    <location>
        <begin position="54"/>
        <end position="76"/>
    </location>
</feature>
<organism evidence="8 9">
    <name type="scientific">Pallidibacillus thermolactis</name>
    <dbReference type="NCBI Taxonomy" id="251051"/>
    <lineage>
        <taxon>Bacteria</taxon>
        <taxon>Bacillati</taxon>
        <taxon>Bacillota</taxon>
        <taxon>Bacilli</taxon>
        <taxon>Bacillales</taxon>
        <taxon>Bacillaceae</taxon>
        <taxon>Pallidibacillus</taxon>
    </lineage>
</organism>
<dbReference type="InterPro" id="IPR051461">
    <property type="entry name" value="UPF0750_membrane"/>
</dbReference>
<evidence type="ECO:0000313" key="8">
    <source>
        <dbReference type="EMBL" id="MCU9594971.1"/>
    </source>
</evidence>
<keyword evidence="5 6" id="KW-0472">Membrane</keyword>
<gene>
    <name evidence="8" type="ORF">OEV82_11025</name>
</gene>
<dbReference type="PANTHER" id="PTHR33545:SF5">
    <property type="entry name" value="UPF0750 MEMBRANE PROTEIN YITT"/>
    <property type="match status" value="1"/>
</dbReference>
<dbReference type="RefSeq" id="WP_173661703.1">
    <property type="nucleotide sequence ID" value="NZ_JAOUSE010000034.1"/>
</dbReference>
<feature type="domain" description="DUF2179" evidence="7">
    <location>
        <begin position="223"/>
        <end position="277"/>
    </location>
</feature>